<reference evidence="2 3" key="1">
    <citation type="journal article" date="2012" name="Genome Biol.">
        <title>Genome and low-iron response of an oceanic diatom adapted to chronic iron limitation.</title>
        <authorList>
            <person name="Lommer M."/>
            <person name="Specht M."/>
            <person name="Roy A.S."/>
            <person name="Kraemer L."/>
            <person name="Andreson R."/>
            <person name="Gutowska M.A."/>
            <person name="Wolf J."/>
            <person name="Bergner S.V."/>
            <person name="Schilhabel M.B."/>
            <person name="Klostermeier U.C."/>
            <person name="Beiko R.G."/>
            <person name="Rosenstiel P."/>
            <person name="Hippler M."/>
            <person name="Laroche J."/>
        </authorList>
    </citation>
    <scope>NUCLEOTIDE SEQUENCE [LARGE SCALE GENOMIC DNA]</scope>
    <source>
        <strain evidence="2 3">CCMP1005</strain>
    </source>
</reference>
<dbReference type="AlphaFoldDB" id="K0RRT4"/>
<feature type="compositionally biased region" description="Low complexity" evidence="1">
    <location>
        <begin position="31"/>
        <end position="45"/>
    </location>
</feature>
<evidence type="ECO:0000313" key="3">
    <source>
        <dbReference type="Proteomes" id="UP000266841"/>
    </source>
</evidence>
<sequence>MAKRRSSGRGSDPAAPSPAPSPPPPGKRGRTSSGAAAPAPDLGPARELSRRVLSSARDPGGDLGALAALADGDAVESTLWPAFLAAAAAGRDDAGG</sequence>
<dbReference type="Proteomes" id="UP000266841">
    <property type="component" value="Unassembled WGS sequence"/>
</dbReference>
<comment type="caution">
    <text evidence="2">The sequence shown here is derived from an EMBL/GenBank/DDBJ whole genome shotgun (WGS) entry which is preliminary data.</text>
</comment>
<feature type="compositionally biased region" description="Pro residues" evidence="1">
    <location>
        <begin position="15"/>
        <end position="26"/>
    </location>
</feature>
<evidence type="ECO:0000313" key="2">
    <source>
        <dbReference type="EMBL" id="EJK55074.1"/>
    </source>
</evidence>
<dbReference type="EMBL" id="AGNL01034771">
    <property type="protein sequence ID" value="EJK55074.1"/>
    <property type="molecule type" value="Genomic_DNA"/>
</dbReference>
<proteinExistence type="predicted"/>
<evidence type="ECO:0000256" key="1">
    <source>
        <dbReference type="SAM" id="MobiDB-lite"/>
    </source>
</evidence>
<keyword evidence="3" id="KW-1185">Reference proteome</keyword>
<organism evidence="2 3">
    <name type="scientific">Thalassiosira oceanica</name>
    <name type="common">Marine diatom</name>
    <dbReference type="NCBI Taxonomy" id="159749"/>
    <lineage>
        <taxon>Eukaryota</taxon>
        <taxon>Sar</taxon>
        <taxon>Stramenopiles</taxon>
        <taxon>Ochrophyta</taxon>
        <taxon>Bacillariophyta</taxon>
        <taxon>Coscinodiscophyceae</taxon>
        <taxon>Thalassiosirophycidae</taxon>
        <taxon>Thalassiosirales</taxon>
        <taxon>Thalassiosiraceae</taxon>
        <taxon>Thalassiosira</taxon>
    </lineage>
</organism>
<protein>
    <submittedName>
        <fullName evidence="2">Uncharacterized protein</fullName>
    </submittedName>
</protein>
<accession>K0RRT4</accession>
<feature type="region of interest" description="Disordered" evidence="1">
    <location>
        <begin position="1"/>
        <end position="63"/>
    </location>
</feature>
<gene>
    <name evidence="2" type="ORF">THAOC_25231</name>
</gene>
<feature type="non-terminal residue" evidence="2">
    <location>
        <position position="96"/>
    </location>
</feature>
<name>K0RRT4_THAOC</name>